<proteinExistence type="predicted"/>
<organism evidence="1 2">
    <name type="scientific">Acrasis kona</name>
    <dbReference type="NCBI Taxonomy" id="1008807"/>
    <lineage>
        <taxon>Eukaryota</taxon>
        <taxon>Discoba</taxon>
        <taxon>Heterolobosea</taxon>
        <taxon>Tetramitia</taxon>
        <taxon>Eutetramitia</taxon>
        <taxon>Acrasidae</taxon>
        <taxon>Acrasis</taxon>
    </lineage>
</organism>
<evidence type="ECO:0000313" key="1">
    <source>
        <dbReference type="EMBL" id="KAL0476858.1"/>
    </source>
</evidence>
<dbReference type="EMBL" id="JAOPGA020000108">
    <property type="protein sequence ID" value="KAL0476858.1"/>
    <property type="molecule type" value="Genomic_DNA"/>
</dbReference>
<dbReference type="AlphaFoldDB" id="A0AAW2YIP8"/>
<accession>A0AAW2YIP8</accession>
<sequence>MTYESLSDLVEEHCSRIGFLIANVDSQTLTNHIQQIASSTFINVAGHQKLCTVSDRTTVLDSLDMGVLLPIVKSNHVGPLSSNTNISLSLPQDYSGYNLSTSAIPWPLFDEFISIKDPSEIQWVEHCNKPHIASLRILLRGTVAQCQASRQFVLSASSKDIGFFLASALLDTMSDLASKRSQVPTSQEFDDATCQMMRCLFGFLFTLLGSGATPLSMAWQLVMKNPQLEVPPSGDHWWLYSSIIRLFPYTGWSCRYLHQNVYSLIAKTMRKVVTDPVTEPLRKQLTVINEKVEKNYLERRNAELKFLRVAIQVIQFLDQNKKSSNSMLVDKDYKEITSRLSTLVPHQNDKKKKTGYDIVVEYVLLQSKGSKISDKLYDRVLVVSHNIIAKRSAIYKDHKKKIAKAIKSQKNCSKIALDIINKANEISDKWSGTSPRVQNLNLLQKVSKDEVDDSCKALIGDAEVSRSPWLVSDAQVEEDHSNVEALVQFVLNNTSISKEMQVKTVAVQKQVGWIAELKEHPNSKNAVALAERIKSLNVENVAELMKINKPYLDVLLGVVGDEHVLDKLKTMIEVLIKGWRDTNSAEVEAKNVLK</sequence>
<dbReference type="Proteomes" id="UP001431209">
    <property type="component" value="Unassembled WGS sequence"/>
</dbReference>
<reference evidence="1 2" key="1">
    <citation type="submission" date="2024-03" db="EMBL/GenBank/DDBJ databases">
        <title>The Acrasis kona genome and developmental transcriptomes reveal deep origins of eukaryotic multicellular pathways.</title>
        <authorList>
            <person name="Sheikh S."/>
            <person name="Fu C.-J."/>
            <person name="Brown M.W."/>
            <person name="Baldauf S.L."/>
        </authorList>
    </citation>
    <scope>NUCLEOTIDE SEQUENCE [LARGE SCALE GENOMIC DNA]</scope>
    <source>
        <strain evidence="1 2">ATCC MYA-3509</strain>
    </source>
</reference>
<comment type="caution">
    <text evidence="1">The sequence shown here is derived from an EMBL/GenBank/DDBJ whole genome shotgun (WGS) entry which is preliminary data.</text>
</comment>
<evidence type="ECO:0000313" key="2">
    <source>
        <dbReference type="Proteomes" id="UP001431209"/>
    </source>
</evidence>
<gene>
    <name evidence="1" type="ORF">AKO1_005645</name>
</gene>
<name>A0AAW2YIP8_9EUKA</name>
<keyword evidence="2" id="KW-1185">Reference proteome</keyword>
<protein>
    <submittedName>
        <fullName evidence="1">AlgG</fullName>
    </submittedName>
</protein>